<evidence type="ECO:0000256" key="4">
    <source>
        <dbReference type="ARBA" id="ARBA00022729"/>
    </source>
</evidence>
<keyword evidence="9" id="KW-0472">Membrane</keyword>
<evidence type="ECO:0000256" key="9">
    <source>
        <dbReference type="ARBA" id="ARBA00023136"/>
    </source>
</evidence>
<dbReference type="AlphaFoldDB" id="A0AB34I565"/>
<keyword evidence="7" id="KW-0130">Cell adhesion</keyword>
<evidence type="ECO:0000256" key="1">
    <source>
        <dbReference type="ARBA" id="ARBA00004479"/>
    </source>
</evidence>
<feature type="compositionally biased region" description="Basic and acidic residues" evidence="13">
    <location>
        <begin position="120"/>
        <end position="130"/>
    </location>
</feature>
<keyword evidence="16" id="KW-1185">Reference proteome</keyword>
<dbReference type="SUPFAM" id="SSF48726">
    <property type="entry name" value="Immunoglobulin"/>
    <property type="match status" value="2"/>
</dbReference>
<keyword evidence="6" id="KW-0832">Ubl conjugation</keyword>
<evidence type="ECO:0000256" key="8">
    <source>
        <dbReference type="ARBA" id="ARBA00022989"/>
    </source>
</evidence>
<evidence type="ECO:0000256" key="2">
    <source>
        <dbReference type="ARBA" id="ARBA00005925"/>
    </source>
</evidence>
<dbReference type="GO" id="GO:0005886">
    <property type="term" value="C:plasma membrane"/>
    <property type="evidence" value="ECO:0007669"/>
    <property type="project" value="TreeGrafter"/>
</dbReference>
<dbReference type="PANTHER" id="PTHR13771:SF18">
    <property type="entry name" value="INTERCELLULAR ADHESION MOLECULE 1"/>
    <property type="match status" value="1"/>
</dbReference>
<evidence type="ECO:0000256" key="13">
    <source>
        <dbReference type="SAM" id="MobiDB-lite"/>
    </source>
</evidence>
<dbReference type="GO" id="GO:0005178">
    <property type="term" value="F:integrin binding"/>
    <property type="evidence" value="ECO:0007669"/>
    <property type="project" value="InterPro"/>
</dbReference>
<dbReference type="Pfam" id="PF03921">
    <property type="entry name" value="ICAM_N"/>
    <property type="match status" value="1"/>
</dbReference>
<dbReference type="FunFam" id="2.60.40.10:FF:000338">
    <property type="entry name" value="intercellular adhesion molecule 5"/>
    <property type="match status" value="1"/>
</dbReference>
<proteinExistence type="inferred from homology"/>
<organism evidence="15 16">
    <name type="scientific">Eschrichtius robustus</name>
    <name type="common">California gray whale</name>
    <name type="synonym">Eschrichtius gibbosus</name>
    <dbReference type="NCBI Taxonomy" id="9764"/>
    <lineage>
        <taxon>Eukaryota</taxon>
        <taxon>Metazoa</taxon>
        <taxon>Chordata</taxon>
        <taxon>Craniata</taxon>
        <taxon>Vertebrata</taxon>
        <taxon>Euteleostomi</taxon>
        <taxon>Mammalia</taxon>
        <taxon>Eutheria</taxon>
        <taxon>Laurasiatheria</taxon>
        <taxon>Artiodactyla</taxon>
        <taxon>Whippomorpha</taxon>
        <taxon>Cetacea</taxon>
        <taxon>Mysticeti</taxon>
        <taxon>Eschrichtiidae</taxon>
        <taxon>Eschrichtius</taxon>
    </lineage>
</organism>
<evidence type="ECO:0000259" key="14">
    <source>
        <dbReference type="Pfam" id="PF03921"/>
    </source>
</evidence>
<keyword evidence="11" id="KW-0325">Glycoprotein</keyword>
<feature type="domain" description="Intercellular adhesion molecule N-terminal" evidence="14">
    <location>
        <begin position="273"/>
        <end position="358"/>
    </location>
</feature>
<keyword evidence="3" id="KW-0812">Transmembrane</keyword>
<keyword evidence="10" id="KW-1015">Disulfide bond</keyword>
<gene>
    <name evidence="15" type="ORF">J1605_016819</name>
</gene>
<comment type="similarity">
    <text evidence="2">Belongs to the immunoglobulin superfamily. ICAM family.</text>
</comment>
<dbReference type="Proteomes" id="UP001159641">
    <property type="component" value="Unassembled WGS sequence"/>
</dbReference>
<evidence type="ECO:0000256" key="7">
    <source>
        <dbReference type="ARBA" id="ARBA00022889"/>
    </source>
</evidence>
<evidence type="ECO:0000313" key="16">
    <source>
        <dbReference type="Proteomes" id="UP001159641"/>
    </source>
</evidence>
<dbReference type="InterPro" id="IPR036179">
    <property type="entry name" value="Ig-like_dom_sf"/>
</dbReference>
<evidence type="ECO:0000256" key="11">
    <source>
        <dbReference type="ARBA" id="ARBA00023180"/>
    </source>
</evidence>
<protein>
    <recommendedName>
        <fullName evidence="14">Intercellular adhesion molecule N-terminal domain-containing protein</fullName>
    </recommendedName>
</protein>
<dbReference type="Gene3D" id="2.60.40.10">
    <property type="entry name" value="Immunoglobulins"/>
    <property type="match status" value="2"/>
</dbReference>
<evidence type="ECO:0000256" key="12">
    <source>
        <dbReference type="ARBA" id="ARBA00023319"/>
    </source>
</evidence>
<keyword evidence="12" id="KW-0393">Immunoglobulin domain</keyword>
<comment type="subcellular location">
    <subcellularLocation>
        <location evidence="1">Membrane</location>
        <topology evidence="1">Single-pass type I membrane protein</topology>
    </subcellularLocation>
</comment>
<feature type="region of interest" description="Disordered" evidence="13">
    <location>
        <begin position="120"/>
        <end position="166"/>
    </location>
</feature>
<keyword evidence="4" id="KW-0732">Signal</keyword>
<name>A0AB34I565_ESCRO</name>
<dbReference type="EMBL" id="JAIQCJ010000082">
    <property type="protein sequence ID" value="KAJ8798186.1"/>
    <property type="molecule type" value="Genomic_DNA"/>
</dbReference>
<dbReference type="InterPro" id="IPR003988">
    <property type="entry name" value="ICAM"/>
</dbReference>
<evidence type="ECO:0000256" key="10">
    <source>
        <dbReference type="ARBA" id="ARBA00023157"/>
    </source>
</evidence>
<reference evidence="15 16" key="1">
    <citation type="submission" date="2022-11" db="EMBL/GenBank/DDBJ databases">
        <title>Whole genome sequence of Eschrichtius robustus ER-17-0199.</title>
        <authorList>
            <person name="Bruniche-Olsen A."/>
            <person name="Black A.N."/>
            <person name="Fields C.J."/>
            <person name="Walden K."/>
            <person name="Dewoody J.A."/>
        </authorList>
    </citation>
    <scope>NUCLEOTIDE SEQUENCE [LARGE SCALE GENOMIC DNA]</scope>
    <source>
        <strain evidence="15">ER-17-0199</strain>
        <tissue evidence="15">Blubber</tissue>
    </source>
</reference>
<dbReference type="InterPro" id="IPR013768">
    <property type="entry name" value="ICAM_N"/>
</dbReference>
<evidence type="ECO:0000256" key="3">
    <source>
        <dbReference type="ARBA" id="ARBA00022692"/>
    </source>
</evidence>
<keyword evidence="8" id="KW-1133">Transmembrane helix</keyword>
<evidence type="ECO:0000256" key="5">
    <source>
        <dbReference type="ARBA" id="ARBA00022737"/>
    </source>
</evidence>
<dbReference type="PRINTS" id="PR01473">
    <property type="entry name" value="ICAM"/>
</dbReference>
<dbReference type="InterPro" id="IPR013783">
    <property type="entry name" value="Ig-like_fold"/>
</dbReference>
<evidence type="ECO:0000313" key="15">
    <source>
        <dbReference type="EMBL" id="KAJ8798186.1"/>
    </source>
</evidence>
<keyword evidence="5" id="KW-0677">Repeat</keyword>
<dbReference type="PRINTS" id="PR01472">
    <property type="entry name" value="ICAMVCAM1"/>
</dbReference>
<dbReference type="InterPro" id="IPR003987">
    <property type="entry name" value="ICAM_VCAM_N"/>
</dbReference>
<dbReference type="PANTHER" id="PTHR13771">
    <property type="entry name" value="INTERCELLULAR ADHESION MOLECULE"/>
    <property type="match status" value="1"/>
</dbReference>
<dbReference type="InterPro" id="IPR047012">
    <property type="entry name" value="ICAM_VCAM"/>
</dbReference>
<evidence type="ECO:0000256" key="6">
    <source>
        <dbReference type="ARBA" id="ARBA00022843"/>
    </source>
</evidence>
<accession>A0AB34I565</accession>
<sequence>MTLWGGAPLIESAPGGFLGPHRNEGPSTRLKRPACAGESDLSSNALAPWSLSLPLCGTDTIAVPTVQGGWQYPIKRCVNAESRVAEPRDGTPSAGSSLRVVFWPLPPGSPHYFNSEIPVRERPARGDNPARPRHPLNPEMPEPSFRRGKREVSGKAAPPPRPPLADRYKRTHKVLSATVRAHASAPPRQPCLRLRWFPALPIPRCLRSWPCSGLCSQSHRLKVNSHGFKSRPYIMACCVPSDYGLPVPEELQFFSCKMEKLIAFTSQRLWPGGAQTSVQPPNAIIPRGSSVTVNCSTSCDQHTLLGLETQLAKREVDHGNNWKIFELSGVQKDSMPICYSSCPSGQASALMNLTVYCVARAPTLLWAGGQPVQTTLPSPPGFPERVELAPLPPWQPVGRHLILRCMVSGGAPRDHLTVVLLREEKELGRQPAGNGEPAEVTVTVLATRDDHGANFSCRTELDLRSQGLGLFQNSSAPRKLQTFGEALGSQQRGWDDRDFVLGVRGLWEGEAPGRGCAEKVATLIAKASGKSIFLATGVECSGMRCLDCRIL</sequence>
<feature type="region of interest" description="Disordered" evidence="13">
    <location>
        <begin position="14"/>
        <end position="35"/>
    </location>
</feature>
<dbReference type="FunFam" id="2.60.40.10:FF:000194">
    <property type="entry name" value="Intercellular adhesion molecule 1"/>
    <property type="match status" value="1"/>
</dbReference>
<dbReference type="GO" id="GO:0098609">
    <property type="term" value="P:cell-cell adhesion"/>
    <property type="evidence" value="ECO:0007669"/>
    <property type="project" value="InterPro"/>
</dbReference>
<comment type="caution">
    <text evidence="15">The sequence shown here is derived from an EMBL/GenBank/DDBJ whole genome shotgun (WGS) entry which is preliminary data.</text>
</comment>